<evidence type="ECO:0000313" key="2">
    <source>
        <dbReference type="EMBL" id="MCV9886784.1"/>
    </source>
</evidence>
<evidence type="ECO:0000313" key="3">
    <source>
        <dbReference type="Proteomes" id="UP001526147"/>
    </source>
</evidence>
<feature type="transmembrane region" description="Helical" evidence="1">
    <location>
        <begin position="6"/>
        <end position="30"/>
    </location>
</feature>
<keyword evidence="1" id="KW-0472">Membrane</keyword>
<feature type="transmembrane region" description="Helical" evidence="1">
    <location>
        <begin position="83"/>
        <end position="113"/>
    </location>
</feature>
<sequence length="158" mass="17988">MKKSPLFWIVATILGLVAFTVVLNIIGQLFMQPYIFYSRAGGFPHHNLRVINISFLPFLFHLGLIILGWWVLKKANGEFIKKWVGMILLSIGAFSILPLIIAIPVALIALYVISKSKKQSKSELMINEPIIGSTPSYNQNTHHILDEWERKTIKEETK</sequence>
<keyword evidence="1" id="KW-1133">Transmembrane helix</keyword>
<accession>A0ABT3DI99</accession>
<comment type="caution">
    <text evidence="2">The sequence shown here is derived from an EMBL/GenBank/DDBJ whole genome shotgun (WGS) entry which is preliminary data.</text>
</comment>
<gene>
    <name evidence="2" type="ORF">OIH86_14190</name>
</gene>
<dbReference type="EMBL" id="JAOYEY010000043">
    <property type="protein sequence ID" value="MCV9886784.1"/>
    <property type="molecule type" value="Genomic_DNA"/>
</dbReference>
<dbReference type="RefSeq" id="WP_264143323.1">
    <property type="nucleotide sequence ID" value="NZ_JAOYEY010000043.1"/>
</dbReference>
<organism evidence="2 3">
    <name type="scientific">Metabacillus halosaccharovorans</name>
    <dbReference type="NCBI Taxonomy" id="930124"/>
    <lineage>
        <taxon>Bacteria</taxon>
        <taxon>Bacillati</taxon>
        <taxon>Bacillota</taxon>
        <taxon>Bacilli</taxon>
        <taxon>Bacillales</taxon>
        <taxon>Bacillaceae</taxon>
        <taxon>Metabacillus</taxon>
    </lineage>
</organism>
<name>A0ABT3DI99_9BACI</name>
<feature type="transmembrane region" description="Helical" evidence="1">
    <location>
        <begin position="50"/>
        <end position="71"/>
    </location>
</feature>
<protein>
    <recommendedName>
        <fullName evidence="4">DUF4064 domain-containing protein</fullName>
    </recommendedName>
</protein>
<evidence type="ECO:0000256" key="1">
    <source>
        <dbReference type="SAM" id="Phobius"/>
    </source>
</evidence>
<keyword evidence="1" id="KW-0812">Transmembrane</keyword>
<dbReference type="Proteomes" id="UP001526147">
    <property type="component" value="Unassembled WGS sequence"/>
</dbReference>
<proteinExistence type="predicted"/>
<reference evidence="2 3" key="1">
    <citation type="submission" date="2022-10" db="EMBL/GenBank/DDBJ databases">
        <title>Draft genome assembly of moderately radiation resistant bacterium Metabacillus halosaccharovorans.</title>
        <authorList>
            <person name="Pal S."/>
            <person name="Gopinathan A."/>
        </authorList>
    </citation>
    <scope>NUCLEOTIDE SEQUENCE [LARGE SCALE GENOMIC DNA]</scope>
    <source>
        <strain evidence="2 3">VITHBRA001</strain>
    </source>
</reference>
<evidence type="ECO:0008006" key="4">
    <source>
        <dbReference type="Google" id="ProtNLM"/>
    </source>
</evidence>
<keyword evidence="3" id="KW-1185">Reference proteome</keyword>